<dbReference type="Gene3D" id="3.10.129.10">
    <property type="entry name" value="Hotdog Thioesterase"/>
    <property type="match status" value="1"/>
</dbReference>
<sequence length="236" mass="26844">MAQSPHNRKRPDAVAFPKDEPMENDENLLLDTVYFRGNSERTTNGTNLALGCLENQVMSFEDQNSTITRRSRLREHYPFKLEFRCRWNDNDMYGHMNNANYFLYIDSIINTYLIEECGLRPQQIFRSEIQSGLTVGLVVSSFCNYYSSVAFPSVLELGLRVTKLGTSSVTYEVGIFEEGIAPVKAVGGYTHVFVKGQSMGVGKPEVCPMENMTRVGLSKLQFSNEDNLYSIWNSRL</sequence>
<dbReference type="GO" id="GO:0047617">
    <property type="term" value="F:fatty acyl-CoA hydrolase activity"/>
    <property type="evidence" value="ECO:0007669"/>
    <property type="project" value="TreeGrafter"/>
</dbReference>
<dbReference type="Proteomes" id="UP001148614">
    <property type="component" value="Unassembled WGS sequence"/>
</dbReference>
<feature type="region of interest" description="Disordered" evidence="3">
    <location>
        <begin position="1"/>
        <end position="20"/>
    </location>
</feature>
<organism evidence="5 6">
    <name type="scientific">Xylaria arbuscula</name>
    <dbReference type="NCBI Taxonomy" id="114810"/>
    <lineage>
        <taxon>Eukaryota</taxon>
        <taxon>Fungi</taxon>
        <taxon>Dikarya</taxon>
        <taxon>Ascomycota</taxon>
        <taxon>Pezizomycotina</taxon>
        <taxon>Sordariomycetes</taxon>
        <taxon>Xylariomycetidae</taxon>
        <taxon>Xylariales</taxon>
        <taxon>Xylariaceae</taxon>
        <taxon>Xylaria</taxon>
    </lineage>
</organism>
<reference evidence="5" key="1">
    <citation type="submission" date="2022-07" db="EMBL/GenBank/DDBJ databases">
        <title>Genome Sequence of Xylaria arbuscula.</title>
        <authorList>
            <person name="Buettner E."/>
        </authorList>
    </citation>
    <scope>NUCLEOTIDE SEQUENCE</scope>
    <source>
        <strain evidence="5">VT107</strain>
    </source>
</reference>
<comment type="caution">
    <text evidence="5">The sequence shown here is derived from an EMBL/GenBank/DDBJ whole genome shotgun (WGS) entry which is preliminary data.</text>
</comment>
<dbReference type="AlphaFoldDB" id="A0A9W8THI9"/>
<dbReference type="InterPro" id="IPR050563">
    <property type="entry name" value="4-hydroxybenzoyl-CoA_TE"/>
</dbReference>
<proteinExistence type="inferred from homology"/>
<dbReference type="InterPro" id="IPR029069">
    <property type="entry name" value="HotDog_dom_sf"/>
</dbReference>
<dbReference type="InterPro" id="IPR006683">
    <property type="entry name" value="Thioestr_dom"/>
</dbReference>
<evidence type="ECO:0000256" key="2">
    <source>
        <dbReference type="ARBA" id="ARBA00022801"/>
    </source>
</evidence>
<dbReference type="EMBL" id="JANPWZ010002291">
    <property type="protein sequence ID" value="KAJ3560207.1"/>
    <property type="molecule type" value="Genomic_DNA"/>
</dbReference>
<keyword evidence="2" id="KW-0378">Hydrolase</keyword>
<dbReference type="Pfam" id="PF03061">
    <property type="entry name" value="4HBT"/>
    <property type="match status" value="1"/>
</dbReference>
<evidence type="ECO:0000313" key="5">
    <source>
        <dbReference type="EMBL" id="KAJ3560207.1"/>
    </source>
</evidence>
<protein>
    <recommendedName>
        <fullName evidence="4">Thioesterase domain-containing protein</fullName>
    </recommendedName>
</protein>
<accession>A0A9W8THI9</accession>
<evidence type="ECO:0000256" key="3">
    <source>
        <dbReference type="SAM" id="MobiDB-lite"/>
    </source>
</evidence>
<name>A0A9W8THI9_9PEZI</name>
<dbReference type="SUPFAM" id="SSF54637">
    <property type="entry name" value="Thioesterase/thiol ester dehydrase-isomerase"/>
    <property type="match status" value="1"/>
</dbReference>
<keyword evidence="6" id="KW-1185">Reference proteome</keyword>
<evidence type="ECO:0000256" key="1">
    <source>
        <dbReference type="ARBA" id="ARBA00005953"/>
    </source>
</evidence>
<dbReference type="PANTHER" id="PTHR31793:SF27">
    <property type="entry name" value="NOVEL THIOESTERASE SUPERFAMILY DOMAIN AND SAPOSIN A-TYPE DOMAIN CONTAINING PROTEIN (0610012H03RIK)"/>
    <property type="match status" value="1"/>
</dbReference>
<comment type="similarity">
    <text evidence="1">Belongs to the 4-hydroxybenzoyl-CoA thioesterase family.</text>
</comment>
<dbReference type="FunFam" id="3.10.129.10:FF:000104">
    <property type="entry name" value="Thioesterase family protein (AFU_orthologue AFUA_2G16350)"/>
    <property type="match status" value="1"/>
</dbReference>
<dbReference type="CDD" id="cd00586">
    <property type="entry name" value="4HBT"/>
    <property type="match status" value="1"/>
</dbReference>
<feature type="domain" description="Thioesterase" evidence="4">
    <location>
        <begin position="93"/>
        <end position="179"/>
    </location>
</feature>
<dbReference type="VEuPathDB" id="FungiDB:F4678DRAFT_344319"/>
<evidence type="ECO:0000313" key="6">
    <source>
        <dbReference type="Proteomes" id="UP001148614"/>
    </source>
</evidence>
<evidence type="ECO:0000259" key="4">
    <source>
        <dbReference type="Pfam" id="PF03061"/>
    </source>
</evidence>
<gene>
    <name evidence="5" type="ORF">NPX13_g9381</name>
</gene>
<dbReference type="PANTHER" id="PTHR31793">
    <property type="entry name" value="4-HYDROXYBENZOYL-COA THIOESTERASE FAMILY MEMBER"/>
    <property type="match status" value="1"/>
</dbReference>